<dbReference type="GO" id="GO:0000976">
    <property type="term" value="F:transcription cis-regulatory region binding"/>
    <property type="evidence" value="ECO:0007669"/>
    <property type="project" value="TreeGrafter"/>
</dbReference>
<accession>A0A4V3C6R6</accession>
<organism evidence="5 6">
    <name type="scientific">Kribbella caucasensis</name>
    <dbReference type="NCBI Taxonomy" id="2512215"/>
    <lineage>
        <taxon>Bacteria</taxon>
        <taxon>Bacillati</taxon>
        <taxon>Actinomycetota</taxon>
        <taxon>Actinomycetes</taxon>
        <taxon>Propionibacteriales</taxon>
        <taxon>Kribbellaceae</taxon>
        <taxon>Kribbella</taxon>
    </lineage>
</organism>
<dbReference type="PANTHER" id="PTHR30146">
    <property type="entry name" value="LACI-RELATED TRANSCRIPTIONAL REPRESSOR"/>
    <property type="match status" value="1"/>
</dbReference>
<evidence type="ECO:0000313" key="6">
    <source>
        <dbReference type="Proteomes" id="UP000295388"/>
    </source>
</evidence>
<dbReference type="CDD" id="cd06267">
    <property type="entry name" value="PBP1_LacI_sugar_binding-like"/>
    <property type="match status" value="1"/>
</dbReference>
<dbReference type="RefSeq" id="WP_133804798.1">
    <property type="nucleotide sequence ID" value="NZ_SNWQ01000026.1"/>
</dbReference>
<dbReference type="SMART" id="SM00354">
    <property type="entry name" value="HTH_LACI"/>
    <property type="match status" value="1"/>
</dbReference>
<dbReference type="SUPFAM" id="SSF47413">
    <property type="entry name" value="lambda repressor-like DNA-binding domains"/>
    <property type="match status" value="1"/>
</dbReference>
<keyword evidence="6" id="KW-1185">Reference proteome</keyword>
<dbReference type="Pfam" id="PF00532">
    <property type="entry name" value="Peripla_BP_1"/>
    <property type="match status" value="1"/>
</dbReference>
<dbReference type="PROSITE" id="PS50932">
    <property type="entry name" value="HTH_LACI_2"/>
    <property type="match status" value="1"/>
</dbReference>
<dbReference type="GO" id="GO:0003700">
    <property type="term" value="F:DNA-binding transcription factor activity"/>
    <property type="evidence" value="ECO:0007669"/>
    <property type="project" value="TreeGrafter"/>
</dbReference>
<evidence type="ECO:0000313" key="5">
    <source>
        <dbReference type="EMBL" id="TDO34698.1"/>
    </source>
</evidence>
<dbReference type="OrthoDB" id="3258243at2"/>
<dbReference type="Gene3D" id="1.10.260.40">
    <property type="entry name" value="lambda repressor-like DNA-binding domains"/>
    <property type="match status" value="1"/>
</dbReference>
<name>A0A4V3C6R6_9ACTN</name>
<reference evidence="5 6" key="1">
    <citation type="submission" date="2019-03" db="EMBL/GenBank/DDBJ databases">
        <title>Genomic Encyclopedia of Type Strains, Phase III (KMG-III): the genomes of soil and plant-associated and newly described type strains.</title>
        <authorList>
            <person name="Whitman W."/>
        </authorList>
    </citation>
    <scope>NUCLEOTIDE SEQUENCE [LARGE SCALE GENOMIC DNA]</scope>
    <source>
        <strain evidence="5 6">VKM Ac-2527</strain>
    </source>
</reference>
<dbReference type="PRINTS" id="PR00036">
    <property type="entry name" value="HTHLACI"/>
</dbReference>
<keyword evidence="3" id="KW-0804">Transcription</keyword>
<evidence type="ECO:0000256" key="3">
    <source>
        <dbReference type="ARBA" id="ARBA00023163"/>
    </source>
</evidence>
<keyword evidence="2" id="KW-0238">DNA-binding</keyword>
<dbReference type="InterPro" id="IPR001761">
    <property type="entry name" value="Peripla_BP/Lac1_sug-bd_dom"/>
</dbReference>
<gene>
    <name evidence="5" type="ORF">EV643_12657</name>
</gene>
<keyword evidence="1" id="KW-0805">Transcription regulation</keyword>
<evidence type="ECO:0000259" key="4">
    <source>
        <dbReference type="PROSITE" id="PS50932"/>
    </source>
</evidence>
<dbReference type="CDD" id="cd01392">
    <property type="entry name" value="HTH_LacI"/>
    <property type="match status" value="1"/>
</dbReference>
<dbReference type="InterPro" id="IPR000843">
    <property type="entry name" value="HTH_LacI"/>
</dbReference>
<proteinExistence type="predicted"/>
<feature type="domain" description="HTH lacI-type" evidence="4">
    <location>
        <begin position="11"/>
        <end position="65"/>
    </location>
</feature>
<dbReference type="Proteomes" id="UP000295388">
    <property type="component" value="Unassembled WGS sequence"/>
</dbReference>
<dbReference type="SUPFAM" id="SSF53822">
    <property type="entry name" value="Periplasmic binding protein-like I"/>
    <property type="match status" value="1"/>
</dbReference>
<comment type="caution">
    <text evidence="5">The sequence shown here is derived from an EMBL/GenBank/DDBJ whole genome shotgun (WGS) entry which is preliminary data.</text>
</comment>
<dbReference type="EMBL" id="SNWQ01000026">
    <property type="protein sequence ID" value="TDO34698.1"/>
    <property type="molecule type" value="Genomic_DNA"/>
</dbReference>
<dbReference type="Gene3D" id="3.40.50.2300">
    <property type="match status" value="2"/>
</dbReference>
<dbReference type="PANTHER" id="PTHR30146:SF138">
    <property type="entry name" value="TRANSCRIPTIONAL REGULATORY PROTEIN"/>
    <property type="match status" value="1"/>
</dbReference>
<dbReference type="AlphaFoldDB" id="A0A4V3C6R6"/>
<dbReference type="Pfam" id="PF00356">
    <property type="entry name" value="LacI"/>
    <property type="match status" value="1"/>
</dbReference>
<evidence type="ECO:0000256" key="2">
    <source>
        <dbReference type="ARBA" id="ARBA00023125"/>
    </source>
</evidence>
<evidence type="ECO:0000256" key="1">
    <source>
        <dbReference type="ARBA" id="ARBA00023015"/>
    </source>
</evidence>
<sequence length="336" mass="35704">MQNRPGRPPRITISDVSTAAGVSAATVSRVLNGTAKVDSSLVDRVHDAVRQLGYRPNAAAQGLARGEWGTIGVLVPDLANPYFPDILKAVSTVARAHGRRMMVMESDENPAAEHDLVEDLMRCCDGVLLCSPRMDRAELVELAGRKHPMVLFNRVVPGLSVPSISVDFHGGMTQVCGHVAQLGHRRAAYLSGPSASWANAERIRAFEGARAFGLEVTVVECGATSQAGYDAASAALDAGVTAILSYNDLVAFGALSRLQELGISVPADLSVVGFDDLSLDRVAHTELTTVSVSRDNLGRRGGEILEELLVTGHDADPVYLPMTLHLRKTTAPPPTI</sequence>
<dbReference type="InterPro" id="IPR028082">
    <property type="entry name" value="Peripla_BP_I"/>
</dbReference>
<protein>
    <submittedName>
        <fullName evidence="5">LacI family transcriptional regulator</fullName>
    </submittedName>
</protein>
<dbReference type="InterPro" id="IPR010982">
    <property type="entry name" value="Lambda_DNA-bd_dom_sf"/>
</dbReference>